<comment type="subcellular location">
    <subcellularLocation>
        <location evidence="6">Cytoplasm</location>
    </subcellularLocation>
</comment>
<evidence type="ECO:0000256" key="5">
    <source>
        <dbReference type="ARBA" id="ARBA00023204"/>
    </source>
</evidence>
<dbReference type="GO" id="GO:0006281">
    <property type="term" value="P:DNA repair"/>
    <property type="evidence" value="ECO:0007669"/>
    <property type="project" value="UniProtKB-UniRule"/>
</dbReference>
<accession>A0A2S5RCX4</accession>
<keyword evidence="5 6" id="KW-0234">DNA repair</keyword>
<dbReference type="Gene3D" id="2.40.50.140">
    <property type="entry name" value="Nucleic acid-binding proteins"/>
    <property type="match status" value="1"/>
</dbReference>
<dbReference type="Proteomes" id="UP000237865">
    <property type="component" value="Unassembled WGS sequence"/>
</dbReference>
<dbReference type="InterPro" id="IPR012340">
    <property type="entry name" value="NA-bd_OB-fold"/>
</dbReference>
<dbReference type="GO" id="GO:0006310">
    <property type="term" value="P:DNA recombination"/>
    <property type="evidence" value="ECO:0007669"/>
    <property type="project" value="UniProtKB-UniRule"/>
</dbReference>
<comment type="caution">
    <text evidence="8">The sequence shown here is derived from an EMBL/GenBank/DDBJ whole genome shotgun (WGS) entry which is preliminary data.</text>
</comment>
<keyword evidence="9" id="KW-1185">Reference proteome</keyword>
<keyword evidence="8" id="KW-0378">Hydrolase</keyword>
<comment type="caution">
    <text evidence="6">Lacks conserved residue(s) required for the propagation of feature annotation.</text>
</comment>
<proteinExistence type="inferred from homology"/>
<dbReference type="InterPro" id="IPR003583">
    <property type="entry name" value="Hlx-hairpin-Hlx_DNA-bd_motif"/>
</dbReference>
<sequence>MDYLKGKITKIKNDEIVLENNDQGFKFHLINLNQDTFLINQTIKLYITVFETEFQKESYGFIDEELRDAFADLVQVRTVGSKTAINILEKFTIDQWMQIVEKQDFEKILSIKGIGTFTAKNILFELNKKYFHYEMNNKQLDVYNALEKMGYKKKEIFSVIKLLDPKLNLEEMTKISLTKLSQLNYE</sequence>
<keyword evidence="2 6" id="KW-0227">DNA damage</keyword>
<dbReference type="InterPro" id="IPR000085">
    <property type="entry name" value="RuvA"/>
</dbReference>
<name>A0A2S5RCX4_9MOLU</name>
<dbReference type="Gene3D" id="1.10.150.20">
    <property type="entry name" value="5' to 3' exonuclease, C-terminal subdomain"/>
    <property type="match status" value="1"/>
</dbReference>
<dbReference type="SMART" id="SM00278">
    <property type="entry name" value="HhH1"/>
    <property type="match status" value="2"/>
</dbReference>
<dbReference type="GO" id="GO:0003678">
    <property type="term" value="F:DNA helicase activity"/>
    <property type="evidence" value="ECO:0007669"/>
    <property type="project" value="InterPro"/>
</dbReference>
<comment type="function">
    <text evidence="6">The RuvA-RuvB-RuvC complex processes Holliday junction (HJ) DNA during genetic recombination and DNA repair, while the RuvA-RuvB complex plays an important role in the rescue of blocked DNA replication forks via replication fork reversal (RFR). RuvA specifically binds to HJ cruciform DNA, conferring on it an open structure. The RuvB hexamer acts as an ATP-dependent pump, pulling dsDNA into and through the RuvAB complex. HJ branch migration allows RuvC to scan DNA until it finds its consensus sequence, where it cleaves and resolves the cruciform DNA.</text>
</comment>
<dbReference type="SUPFAM" id="SSF47781">
    <property type="entry name" value="RuvA domain 2-like"/>
    <property type="match status" value="1"/>
</dbReference>
<dbReference type="GO" id="GO:0000400">
    <property type="term" value="F:four-way junction DNA binding"/>
    <property type="evidence" value="ECO:0007669"/>
    <property type="project" value="UniProtKB-UniRule"/>
</dbReference>
<dbReference type="GO" id="GO:0048476">
    <property type="term" value="C:Holliday junction resolvase complex"/>
    <property type="evidence" value="ECO:0007669"/>
    <property type="project" value="UniProtKB-UniRule"/>
</dbReference>
<feature type="region of interest" description="Domain III" evidence="6">
    <location>
        <begin position="135"/>
        <end position="186"/>
    </location>
</feature>
<comment type="similarity">
    <text evidence="6">Belongs to the RuvA family.</text>
</comment>
<comment type="subunit">
    <text evidence="6">Homotetramer. Forms an RuvA(8)-RuvB(12)-Holliday junction (HJ) complex. HJ DNA is sandwiched between 2 RuvA tetramers; dsDNA enters through RuvA and exits via RuvB. An RuvB hexamer assembles on each DNA strand where it exits the tetramer. Each RuvB hexamer is contacted by two RuvA subunits (via domain III) on 2 adjacent RuvB subunits; this complex drives branch migration. In the full resolvosome a probable DNA-RuvA(4)-RuvB(12)-RuvC(2) complex forms which resolves the HJ.</text>
</comment>
<feature type="domain" description="Helix-hairpin-helix DNA-binding motif class 1" evidence="7">
    <location>
        <begin position="71"/>
        <end position="90"/>
    </location>
</feature>
<organism evidence="8 9">
    <name type="scientific">Williamsoniiplasma lucivorax</name>
    <dbReference type="NCBI Taxonomy" id="209274"/>
    <lineage>
        <taxon>Bacteria</taxon>
        <taxon>Bacillati</taxon>
        <taxon>Mycoplasmatota</taxon>
        <taxon>Mollicutes</taxon>
        <taxon>Entomoplasmatales</taxon>
        <taxon>Williamsoniiplasma</taxon>
    </lineage>
</organism>
<keyword evidence="8" id="KW-0347">Helicase</keyword>
<evidence type="ECO:0000313" key="9">
    <source>
        <dbReference type="Proteomes" id="UP000237865"/>
    </source>
</evidence>
<reference evidence="8 9" key="1">
    <citation type="submission" date="2017-11" db="EMBL/GenBank/DDBJ databases">
        <title>Genome sequence of Entomoplasma lucivorax PIPN-2 (ATCC 49196).</title>
        <authorList>
            <person name="Lo W.-S."/>
            <person name="Gasparich G.E."/>
            <person name="Kuo C.-H."/>
        </authorList>
    </citation>
    <scope>NUCLEOTIDE SEQUENCE [LARGE SCALE GENOMIC DNA]</scope>
    <source>
        <strain evidence="8 9">PIPN-2</strain>
    </source>
</reference>
<feature type="domain" description="Helix-hairpin-helix DNA-binding motif class 1" evidence="7">
    <location>
        <begin position="106"/>
        <end position="125"/>
    </location>
</feature>
<evidence type="ECO:0000256" key="6">
    <source>
        <dbReference type="HAMAP-Rule" id="MF_00031"/>
    </source>
</evidence>
<protein>
    <recommendedName>
        <fullName evidence="6">Holliday junction branch migration complex subunit RuvA</fullName>
    </recommendedName>
</protein>
<comment type="domain">
    <text evidence="6">Has three domains with a flexible linker between the domains II and III and assumes an 'L' shape. Domain III is highly mobile and contacts RuvB.</text>
</comment>
<keyword evidence="8" id="KW-0547">Nucleotide-binding</keyword>
<evidence type="ECO:0000259" key="7">
    <source>
        <dbReference type="SMART" id="SM00278"/>
    </source>
</evidence>
<dbReference type="GO" id="GO:0005737">
    <property type="term" value="C:cytoplasm"/>
    <property type="evidence" value="ECO:0007669"/>
    <property type="project" value="UniProtKB-SubCell"/>
</dbReference>
<dbReference type="STRING" id="1399797.GCA_000518285_01755"/>
<keyword evidence="3 6" id="KW-0238">DNA-binding</keyword>
<evidence type="ECO:0000256" key="3">
    <source>
        <dbReference type="ARBA" id="ARBA00023125"/>
    </source>
</evidence>
<evidence type="ECO:0000256" key="1">
    <source>
        <dbReference type="ARBA" id="ARBA00022490"/>
    </source>
</evidence>
<dbReference type="Pfam" id="PF14520">
    <property type="entry name" value="HHH_5"/>
    <property type="match status" value="1"/>
</dbReference>
<dbReference type="EMBL" id="PHNE01000004">
    <property type="protein sequence ID" value="PPE05173.1"/>
    <property type="molecule type" value="Genomic_DNA"/>
</dbReference>
<evidence type="ECO:0000256" key="2">
    <source>
        <dbReference type="ARBA" id="ARBA00022763"/>
    </source>
</evidence>
<evidence type="ECO:0000256" key="4">
    <source>
        <dbReference type="ARBA" id="ARBA00023172"/>
    </source>
</evidence>
<keyword evidence="1 6" id="KW-0963">Cytoplasm</keyword>
<keyword evidence="8" id="KW-0067">ATP-binding</keyword>
<dbReference type="HAMAP" id="MF_00031">
    <property type="entry name" value="DNA_HJ_migration_RuvA"/>
    <property type="match status" value="1"/>
</dbReference>
<dbReference type="AlphaFoldDB" id="A0A2S5RCX4"/>
<evidence type="ECO:0000313" key="8">
    <source>
        <dbReference type="EMBL" id="PPE05173.1"/>
    </source>
</evidence>
<dbReference type="RefSeq" id="WP_028126942.1">
    <property type="nucleotide sequence ID" value="NZ_PHNE01000004.1"/>
</dbReference>
<dbReference type="NCBIfam" id="TIGR00084">
    <property type="entry name" value="ruvA"/>
    <property type="match status" value="1"/>
</dbReference>
<dbReference type="InterPro" id="IPR010994">
    <property type="entry name" value="RuvA_2-like"/>
</dbReference>
<keyword evidence="4 6" id="KW-0233">DNA recombination</keyword>
<gene>
    <name evidence="6 8" type="primary">ruvA</name>
    <name evidence="8" type="ORF">ELUCI_v1c07090</name>
</gene>